<sequence length="247" mass="26940">MVNYVFKEEFFLDKNDNKREPWEEPIYDTESEDEYSRSGKKNNSKGNAGFITVLLALLIAIVLLIVFIFVQATRTPESSLKNEPGIAIQTTESSTKASASSTSEEASKTKETKTVDSESVAKEKEDKEKSEEEAAKAKEAQEQAEAERLAAEKQAQEEAARVQAEQEQQAAAEQQAAQQVEQNQAEQQVETPATPETAGAAGTYTVQPGEGIYRAAINAGVSMETLMQLNGLTQDSPLSAGQVLRTK</sequence>
<reference evidence="5 7" key="1">
    <citation type="submission" date="2019-03" db="EMBL/GenBank/DDBJ databases">
        <title>Vagococcus sp. was isolated fron gut of Carduelis flavirostris.</title>
        <authorList>
            <person name="Ge Y."/>
        </authorList>
    </citation>
    <scope>NUCLEOTIDE SEQUENCE [LARGE SCALE GENOMIC DNA]</scope>
    <source>
        <strain evidence="5 7">CF-210</strain>
    </source>
</reference>
<dbReference type="EMBL" id="CP038865">
    <property type="protein sequence ID" value="QCA28711.1"/>
    <property type="molecule type" value="Genomic_DNA"/>
</dbReference>
<dbReference type="AlphaFoldDB" id="A0AAJ5EDN3"/>
<keyword evidence="6" id="KW-1185">Reference proteome</keyword>
<feature type="region of interest" description="Disordered" evidence="1">
    <location>
        <begin position="20"/>
        <end position="42"/>
    </location>
</feature>
<organism evidence="5 7">
    <name type="scientific">Vagococcus xieshaowenii</name>
    <dbReference type="NCBI Taxonomy" id="2562451"/>
    <lineage>
        <taxon>Bacteria</taxon>
        <taxon>Bacillati</taxon>
        <taxon>Bacillota</taxon>
        <taxon>Bacilli</taxon>
        <taxon>Lactobacillales</taxon>
        <taxon>Enterococcaceae</taxon>
        <taxon>Vagococcus</taxon>
    </lineage>
</organism>
<keyword evidence="2" id="KW-0812">Transmembrane</keyword>
<feature type="domain" description="LysM" evidence="3">
    <location>
        <begin position="202"/>
        <end position="246"/>
    </location>
</feature>
<dbReference type="InterPro" id="IPR036779">
    <property type="entry name" value="LysM_dom_sf"/>
</dbReference>
<evidence type="ECO:0000256" key="2">
    <source>
        <dbReference type="SAM" id="Phobius"/>
    </source>
</evidence>
<dbReference type="CDD" id="cd00118">
    <property type="entry name" value="LysM"/>
    <property type="match status" value="1"/>
</dbReference>
<name>A0AAJ5EDN3_9ENTE</name>
<feature type="compositionally biased region" description="Basic and acidic residues" evidence="1">
    <location>
        <begin position="105"/>
        <end position="160"/>
    </location>
</feature>
<dbReference type="SUPFAM" id="SSF54106">
    <property type="entry name" value="LysM domain"/>
    <property type="match status" value="1"/>
</dbReference>
<proteinExistence type="predicted"/>
<accession>A0AAJ5EDN3</accession>
<keyword evidence="2" id="KW-1133">Transmembrane helix</keyword>
<evidence type="ECO:0000313" key="6">
    <source>
        <dbReference type="Proteomes" id="UP000296883"/>
    </source>
</evidence>
<dbReference type="Proteomes" id="UP000296883">
    <property type="component" value="Chromosome"/>
</dbReference>
<dbReference type="PROSITE" id="PS51782">
    <property type="entry name" value="LYSM"/>
    <property type="match status" value="1"/>
</dbReference>
<reference evidence="4 6" key="2">
    <citation type="journal article" date="2020" name="Int. J. Syst. Evol. Microbiol.">
        <title>Vagococcus xieshaowenii sp. nov., isolated from snow finch (Montifringilla taczanowskii) cloacal content.</title>
        <authorList>
            <person name="Ge Y."/>
            <person name="Yang J."/>
            <person name="Lai X.H."/>
            <person name="Zhang G."/>
            <person name="Jin D."/>
            <person name="Lu S."/>
            <person name="Wang B."/>
            <person name="Huang Y."/>
            <person name="Huang Y."/>
            <person name="Ren Z."/>
            <person name="Zhang X."/>
            <person name="Xu J."/>
        </authorList>
    </citation>
    <scope>NUCLEOTIDE SEQUENCE [LARGE SCALE GENOMIC DNA]</scope>
    <source>
        <strain evidence="6">personal::cf-49</strain>
        <strain evidence="4">Personal::cf-49</strain>
    </source>
</reference>
<dbReference type="SMART" id="SM00257">
    <property type="entry name" value="LysM"/>
    <property type="match status" value="1"/>
</dbReference>
<dbReference type="NCBIfam" id="NF042931">
    <property type="entry name" value="SAG1386_EF1546"/>
    <property type="match status" value="1"/>
</dbReference>
<feature type="transmembrane region" description="Helical" evidence="2">
    <location>
        <begin position="47"/>
        <end position="70"/>
    </location>
</feature>
<gene>
    <name evidence="5" type="ORF">E4031_06740</name>
    <name evidence="4" type="ORF">E4Z98_05035</name>
</gene>
<dbReference type="InterPro" id="IPR018392">
    <property type="entry name" value="LysM"/>
</dbReference>
<feature type="region of interest" description="Disordered" evidence="1">
    <location>
        <begin position="78"/>
        <end position="208"/>
    </location>
</feature>
<feature type="compositionally biased region" description="Acidic residues" evidence="1">
    <location>
        <begin position="23"/>
        <end position="33"/>
    </location>
</feature>
<protein>
    <submittedName>
        <fullName evidence="5">LysM domain-containing protein</fullName>
    </submittedName>
</protein>
<evidence type="ECO:0000256" key="1">
    <source>
        <dbReference type="SAM" id="MobiDB-lite"/>
    </source>
</evidence>
<evidence type="ECO:0000259" key="3">
    <source>
        <dbReference type="PROSITE" id="PS51782"/>
    </source>
</evidence>
<evidence type="ECO:0000313" key="7">
    <source>
        <dbReference type="Proteomes" id="UP000297725"/>
    </source>
</evidence>
<evidence type="ECO:0000313" key="5">
    <source>
        <dbReference type="EMBL" id="TFZ40481.1"/>
    </source>
</evidence>
<keyword evidence="2" id="KW-0472">Membrane</keyword>
<dbReference type="Proteomes" id="UP000297725">
    <property type="component" value="Unassembled WGS sequence"/>
</dbReference>
<evidence type="ECO:0000313" key="4">
    <source>
        <dbReference type="EMBL" id="QCA28711.1"/>
    </source>
</evidence>
<dbReference type="InterPro" id="IPR049981">
    <property type="entry name" value="SPy_0802-like"/>
</dbReference>
<feature type="compositionally biased region" description="Low complexity" evidence="1">
    <location>
        <begin position="90"/>
        <end position="104"/>
    </location>
</feature>
<feature type="compositionally biased region" description="Low complexity" evidence="1">
    <location>
        <begin position="161"/>
        <end position="203"/>
    </location>
</feature>
<dbReference type="EMBL" id="SRHU01000024">
    <property type="protein sequence ID" value="TFZ40481.1"/>
    <property type="molecule type" value="Genomic_DNA"/>
</dbReference>
<dbReference type="Pfam" id="PF01476">
    <property type="entry name" value="LysM"/>
    <property type="match status" value="1"/>
</dbReference>
<dbReference type="Gene3D" id="3.10.350.10">
    <property type="entry name" value="LysM domain"/>
    <property type="match status" value="1"/>
</dbReference>